<evidence type="ECO:0000313" key="9">
    <source>
        <dbReference type="EMBL" id="NKC33089.1"/>
    </source>
</evidence>
<evidence type="ECO:0000256" key="6">
    <source>
        <dbReference type="ARBA" id="ARBA00023163"/>
    </source>
</evidence>
<dbReference type="PANTHER" id="PTHR34701:SF1">
    <property type="entry name" value="TRANSCRIPTIONAL REGULATOR MRAZ"/>
    <property type="match status" value="1"/>
</dbReference>
<dbReference type="InterPro" id="IPR038619">
    <property type="entry name" value="MraZ_sf"/>
</dbReference>
<feature type="domain" description="SpoVT-AbrB" evidence="8">
    <location>
        <begin position="83"/>
        <end position="126"/>
    </location>
</feature>
<keyword evidence="4 7" id="KW-0805">Transcription regulation</keyword>
<dbReference type="CDD" id="cd16320">
    <property type="entry name" value="MraZ_N"/>
    <property type="match status" value="1"/>
</dbReference>
<dbReference type="PANTHER" id="PTHR34701">
    <property type="entry name" value="TRANSCRIPTIONAL REGULATOR MRAZ"/>
    <property type="match status" value="1"/>
</dbReference>
<evidence type="ECO:0000256" key="4">
    <source>
        <dbReference type="ARBA" id="ARBA00023015"/>
    </source>
</evidence>
<dbReference type="PROSITE" id="PS51740">
    <property type="entry name" value="SPOVT_ABRB"/>
    <property type="match status" value="2"/>
</dbReference>
<organism evidence="9 10">
    <name type="scientific">Falsiroseomonas selenitidurans</name>
    <dbReference type="NCBI Taxonomy" id="2716335"/>
    <lineage>
        <taxon>Bacteria</taxon>
        <taxon>Pseudomonadati</taxon>
        <taxon>Pseudomonadota</taxon>
        <taxon>Alphaproteobacteria</taxon>
        <taxon>Acetobacterales</taxon>
        <taxon>Roseomonadaceae</taxon>
        <taxon>Falsiroseomonas</taxon>
    </lineage>
</organism>
<dbReference type="CDD" id="cd16321">
    <property type="entry name" value="MraZ_C"/>
    <property type="match status" value="1"/>
</dbReference>
<comment type="similarity">
    <text evidence="7">Belongs to the MraZ family.</text>
</comment>
<dbReference type="InterPro" id="IPR003444">
    <property type="entry name" value="MraZ"/>
</dbReference>
<dbReference type="InterPro" id="IPR035642">
    <property type="entry name" value="MraZ_N"/>
</dbReference>
<keyword evidence="10" id="KW-1185">Reference proteome</keyword>
<dbReference type="InterPro" id="IPR007159">
    <property type="entry name" value="SpoVT-AbrB_dom"/>
</dbReference>
<dbReference type="Proteomes" id="UP000787635">
    <property type="component" value="Unassembled WGS sequence"/>
</dbReference>
<proteinExistence type="inferred from homology"/>
<evidence type="ECO:0000256" key="3">
    <source>
        <dbReference type="ARBA" id="ARBA00022737"/>
    </source>
</evidence>
<gene>
    <name evidence="7" type="primary">mraZ</name>
    <name evidence="9" type="ORF">HEQ75_19660</name>
</gene>
<sequence>MTQFVGTHTGKLDRKGRISVPAPFRAELEAAATNQLVFRTSHTHPCIEARSRPVFQKIVDGIQDLPHFSEERELLEATLISGSEMLKLDSEGRLVLPEEMIAECELGDQVAFLGKGDRFEIWNEAAARAHIADSKKRVRELRLTVSASGAGASPLNTTPRSVP</sequence>
<evidence type="ECO:0000256" key="5">
    <source>
        <dbReference type="ARBA" id="ARBA00023125"/>
    </source>
</evidence>
<evidence type="ECO:0000256" key="7">
    <source>
        <dbReference type="HAMAP-Rule" id="MF_01008"/>
    </source>
</evidence>
<dbReference type="Pfam" id="PF02381">
    <property type="entry name" value="MraZ"/>
    <property type="match status" value="2"/>
</dbReference>
<dbReference type="InterPro" id="IPR035644">
    <property type="entry name" value="MraZ_C"/>
</dbReference>
<evidence type="ECO:0000313" key="10">
    <source>
        <dbReference type="Proteomes" id="UP000787635"/>
    </source>
</evidence>
<keyword evidence="3" id="KW-0677">Repeat</keyword>
<accession>A0ABX1E7A0</accession>
<keyword evidence="6 7" id="KW-0804">Transcription</keyword>
<dbReference type="InterPro" id="IPR020603">
    <property type="entry name" value="MraZ_dom"/>
</dbReference>
<keyword evidence="2 7" id="KW-0963">Cytoplasm</keyword>
<reference evidence="9 10" key="1">
    <citation type="submission" date="2020-03" db="EMBL/GenBank/DDBJ databases">
        <title>Roseomonas selenitidurans sp. nov. isolated from urban soil.</title>
        <authorList>
            <person name="Liu H."/>
        </authorList>
    </citation>
    <scope>NUCLEOTIDE SEQUENCE [LARGE SCALE GENOMIC DNA]</scope>
    <source>
        <strain evidence="9 10">BU-1</strain>
    </source>
</reference>
<dbReference type="EMBL" id="JAAVNE010000037">
    <property type="protein sequence ID" value="NKC33089.1"/>
    <property type="molecule type" value="Genomic_DNA"/>
</dbReference>
<evidence type="ECO:0000256" key="2">
    <source>
        <dbReference type="ARBA" id="ARBA00022490"/>
    </source>
</evidence>
<evidence type="ECO:0000256" key="1">
    <source>
        <dbReference type="ARBA" id="ARBA00013860"/>
    </source>
</evidence>
<keyword evidence="5 7" id="KW-0238">DNA-binding</keyword>
<dbReference type="InterPro" id="IPR037914">
    <property type="entry name" value="SpoVT-AbrB_sf"/>
</dbReference>
<feature type="domain" description="SpoVT-AbrB" evidence="8">
    <location>
        <begin position="7"/>
        <end position="54"/>
    </location>
</feature>
<name>A0ABX1E7A0_9PROT</name>
<dbReference type="SUPFAM" id="SSF89447">
    <property type="entry name" value="AbrB/MazE/MraZ-like"/>
    <property type="match status" value="1"/>
</dbReference>
<comment type="caution">
    <text evidence="9">The sequence shown here is derived from an EMBL/GenBank/DDBJ whole genome shotgun (WGS) entry which is preliminary data.</text>
</comment>
<evidence type="ECO:0000259" key="8">
    <source>
        <dbReference type="PROSITE" id="PS51740"/>
    </source>
</evidence>
<dbReference type="Gene3D" id="3.40.1550.20">
    <property type="entry name" value="Transcriptional regulator MraZ domain"/>
    <property type="match status" value="1"/>
</dbReference>
<comment type="subunit">
    <text evidence="7">Forms oligomers.</text>
</comment>
<protein>
    <recommendedName>
        <fullName evidence="1 7">Transcriptional regulator MraZ</fullName>
    </recommendedName>
</protein>
<dbReference type="HAMAP" id="MF_01008">
    <property type="entry name" value="MraZ"/>
    <property type="match status" value="1"/>
</dbReference>
<comment type="subcellular location">
    <subcellularLocation>
        <location evidence="7">Cytoplasm</location>
        <location evidence="7">Nucleoid</location>
    </subcellularLocation>
</comment>